<organism evidence="1">
    <name type="scientific">Solanum chacoense</name>
    <name type="common">Chaco potato</name>
    <dbReference type="NCBI Taxonomy" id="4108"/>
    <lineage>
        <taxon>Eukaryota</taxon>
        <taxon>Viridiplantae</taxon>
        <taxon>Streptophyta</taxon>
        <taxon>Embryophyta</taxon>
        <taxon>Tracheophyta</taxon>
        <taxon>Spermatophyta</taxon>
        <taxon>Magnoliopsida</taxon>
        <taxon>eudicotyledons</taxon>
        <taxon>Gunneridae</taxon>
        <taxon>Pentapetalae</taxon>
        <taxon>asterids</taxon>
        <taxon>lamiids</taxon>
        <taxon>Solanales</taxon>
        <taxon>Solanaceae</taxon>
        <taxon>Solanoideae</taxon>
        <taxon>Solaneae</taxon>
        <taxon>Solanum</taxon>
    </lineage>
</organism>
<protein>
    <submittedName>
        <fullName evidence="1">Putative ovule protein</fullName>
    </submittedName>
</protein>
<dbReference type="EMBL" id="GEDG01024378">
    <property type="protein sequence ID" value="JAP16019.1"/>
    <property type="molecule type" value="Transcribed_RNA"/>
</dbReference>
<name>A0A0V0H733_SOLCH</name>
<evidence type="ECO:0000313" key="1">
    <source>
        <dbReference type="EMBL" id="JAP16019.1"/>
    </source>
</evidence>
<reference evidence="1" key="1">
    <citation type="submission" date="2015-12" db="EMBL/GenBank/DDBJ databases">
        <title>Gene expression during late stages of embryo sac development: a critical building block for successful pollen-pistil interactions.</title>
        <authorList>
            <person name="Liu Y."/>
            <person name="Joly V."/>
            <person name="Sabar M."/>
            <person name="Matton D.P."/>
        </authorList>
    </citation>
    <scope>NUCLEOTIDE SEQUENCE</scope>
</reference>
<accession>A0A0V0H733</accession>
<dbReference type="AlphaFoldDB" id="A0A0V0H733"/>
<proteinExistence type="predicted"/>
<sequence>MTNENLHSSFDCSDVHFIGPKCNDRPNKRKTSNQRISHIYYFYLVEGAFSSFRSGLRKGSFWIKIKLATTIVPTIPPSIATGPVNKLHFL</sequence>